<evidence type="ECO:0000259" key="8">
    <source>
        <dbReference type="Pfam" id="PF00082"/>
    </source>
</evidence>
<dbReference type="EC" id="3.4.21.62" evidence="6"/>
<dbReference type="PROSITE" id="PS51892">
    <property type="entry name" value="SUBTILASE"/>
    <property type="match status" value="1"/>
</dbReference>
<keyword evidence="4" id="KW-0720">Serine protease</keyword>
<dbReference type="PANTHER" id="PTHR43806:SF11">
    <property type="entry name" value="CEREVISIN-RELATED"/>
    <property type="match status" value="1"/>
</dbReference>
<evidence type="ECO:0000256" key="4">
    <source>
        <dbReference type="ARBA" id="ARBA00022825"/>
    </source>
</evidence>
<comment type="caution">
    <text evidence="7">Lacks conserved residue(s) required for the propagation of feature annotation.</text>
</comment>
<dbReference type="InterPro" id="IPR050131">
    <property type="entry name" value="Peptidase_S8_subtilisin-like"/>
</dbReference>
<accession>A0A7J6PRG0</accession>
<dbReference type="EMBL" id="JABANO010038313">
    <property type="protein sequence ID" value="KAF4698754.1"/>
    <property type="molecule type" value="Genomic_DNA"/>
</dbReference>
<keyword evidence="3" id="KW-0378">Hydrolase</keyword>
<evidence type="ECO:0000256" key="1">
    <source>
        <dbReference type="ARBA" id="ARBA00011073"/>
    </source>
</evidence>
<keyword evidence="10" id="KW-1185">Reference proteome</keyword>
<comment type="caution">
    <text evidence="9">The sequence shown here is derived from an EMBL/GenBank/DDBJ whole genome shotgun (WGS) entry which is preliminary data.</text>
</comment>
<name>A0A7J6PRG0_PEROL</name>
<dbReference type="Gene3D" id="3.40.50.200">
    <property type="entry name" value="Peptidase S8/S53 domain"/>
    <property type="match status" value="1"/>
</dbReference>
<comment type="catalytic activity">
    <reaction evidence="5">
        <text>Hydrolysis of proteins with broad specificity for peptide bonds, and a preference for a large uncharged residue in P1. Hydrolyzes peptide amides.</text>
        <dbReference type="EC" id="3.4.21.62"/>
    </reaction>
</comment>
<dbReference type="GO" id="GO:0004252">
    <property type="term" value="F:serine-type endopeptidase activity"/>
    <property type="evidence" value="ECO:0007669"/>
    <property type="project" value="UniProtKB-EC"/>
</dbReference>
<feature type="domain" description="Peptidase S8/S53" evidence="8">
    <location>
        <begin position="8"/>
        <end position="131"/>
    </location>
</feature>
<dbReference type="InterPro" id="IPR023828">
    <property type="entry name" value="Peptidase_S8_Ser-AS"/>
</dbReference>
<evidence type="ECO:0000256" key="3">
    <source>
        <dbReference type="ARBA" id="ARBA00022801"/>
    </source>
</evidence>
<proteinExistence type="inferred from homology"/>
<organism evidence="9 10">
    <name type="scientific">Perkinsus olseni</name>
    <name type="common">Perkinsus atlanticus</name>
    <dbReference type="NCBI Taxonomy" id="32597"/>
    <lineage>
        <taxon>Eukaryota</taxon>
        <taxon>Sar</taxon>
        <taxon>Alveolata</taxon>
        <taxon>Perkinsozoa</taxon>
        <taxon>Perkinsea</taxon>
        <taxon>Perkinsida</taxon>
        <taxon>Perkinsidae</taxon>
        <taxon>Perkinsus</taxon>
    </lineage>
</organism>
<protein>
    <recommendedName>
        <fullName evidence="6">subtilisin</fullName>
        <ecNumber evidence="6">3.4.21.62</ecNumber>
    </recommendedName>
</protein>
<dbReference type="GO" id="GO:0006508">
    <property type="term" value="P:proteolysis"/>
    <property type="evidence" value="ECO:0007669"/>
    <property type="project" value="UniProtKB-KW"/>
</dbReference>
<dbReference type="Pfam" id="PF00082">
    <property type="entry name" value="Peptidase_S8"/>
    <property type="match status" value="1"/>
</dbReference>
<feature type="non-terminal residue" evidence="9">
    <location>
        <position position="1"/>
    </location>
</feature>
<dbReference type="SUPFAM" id="SSF52743">
    <property type="entry name" value="Subtilisin-like"/>
    <property type="match status" value="1"/>
</dbReference>
<evidence type="ECO:0000313" key="9">
    <source>
        <dbReference type="EMBL" id="KAF4698754.1"/>
    </source>
</evidence>
<dbReference type="InterPro" id="IPR000209">
    <property type="entry name" value="Peptidase_S8/S53_dom"/>
</dbReference>
<evidence type="ECO:0000256" key="7">
    <source>
        <dbReference type="PROSITE-ProRule" id="PRU01240"/>
    </source>
</evidence>
<evidence type="ECO:0000256" key="5">
    <source>
        <dbReference type="ARBA" id="ARBA00023529"/>
    </source>
</evidence>
<dbReference type="PANTHER" id="PTHR43806">
    <property type="entry name" value="PEPTIDASE S8"/>
    <property type="match status" value="1"/>
</dbReference>
<gene>
    <name evidence="9" type="primary">SUB2_35</name>
    <name evidence="9" type="ORF">FOZ63_023119</name>
</gene>
<dbReference type="PROSITE" id="PS00138">
    <property type="entry name" value="SUBTILASE_SER"/>
    <property type="match status" value="1"/>
</dbReference>
<dbReference type="Proteomes" id="UP000553632">
    <property type="component" value="Unassembled WGS sequence"/>
</dbReference>
<dbReference type="InterPro" id="IPR036852">
    <property type="entry name" value="Peptidase_S8/S53_dom_sf"/>
</dbReference>
<keyword evidence="2" id="KW-0645">Protease</keyword>
<reference evidence="9 10" key="1">
    <citation type="submission" date="2020-04" db="EMBL/GenBank/DDBJ databases">
        <title>Perkinsus olseni comparative genomics.</title>
        <authorList>
            <person name="Bogema D.R."/>
        </authorList>
    </citation>
    <scope>NUCLEOTIDE SEQUENCE [LARGE SCALE GENOMIC DNA]</scope>
    <source>
        <strain evidence="9 10">ATCC PRA-207</strain>
    </source>
</reference>
<evidence type="ECO:0000313" key="10">
    <source>
        <dbReference type="Proteomes" id="UP000553632"/>
    </source>
</evidence>
<sequence length="229" mass="23107">CTGCSVPTLETAVQRAGEAGHLFIASAGNKKNDNDATPTIPCGFNLDNIICVAATDANDVLLSNSNYGATTVDLAAPGGSIYSTKPSNTYAYMSGTSMAVPMVAGAAALMLVARPLATAAQIKSSILSSVEAVTGLQGKCASGGRLDVDAALTSITSTVSASSITTTTISPCEQAANDACAALDNGSWCQYGVTVSTCQGAFSVQCPCGQNRRALFDYSDSKLGAGLHI</sequence>
<evidence type="ECO:0000256" key="6">
    <source>
        <dbReference type="ARBA" id="ARBA00023619"/>
    </source>
</evidence>
<comment type="similarity">
    <text evidence="1 7">Belongs to the peptidase S8 family.</text>
</comment>
<dbReference type="AlphaFoldDB" id="A0A7J6PRG0"/>
<evidence type="ECO:0000256" key="2">
    <source>
        <dbReference type="ARBA" id="ARBA00022670"/>
    </source>
</evidence>